<name>A0A895XJL7_9ACTN</name>
<organism evidence="1 2">
    <name type="scientific">Natronoglycomyces albus</name>
    <dbReference type="NCBI Taxonomy" id="2811108"/>
    <lineage>
        <taxon>Bacteria</taxon>
        <taxon>Bacillati</taxon>
        <taxon>Actinomycetota</taxon>
        <taxon>Actinomycetes</taxon>
        <taxon>Glycomycetales</taxon>
        <taxon>Glycomycetaceae</taxon>
        <taxon>Natronoglycomyces</taxon>
    </lineage>
</organism>
<dbReference type="RefSeq" id="WP_213171199.1">
    <property type="nucleotide sequence ID" value="NZ_CP070496.1"/>
</dbReference>
<reference evidence="1" key="1">
    <citation type="submission" date="2021-02" db="EMBL/GenBank/DDBJ databases">
        <title>Natronoglycomyces albus gen. nov., sp. nov, a haloalkaliphilic actinobacterium from a soda solonchak soil.</title>
        <authorList>
            <person name="Sorokin D.Y."/>
            <person name="Khijniak T.V."/>
            <person name="Zakharycheva A.P."/>
            <person name="Boueva O.V."/>
            <person name="Ariskina E.V."/>
            <person name="Hahnke R.L."/>
            <person name="Bunk B."/>
            <person name="Sproer C."/>
            <person name="Schumann P."/>
            <person name="Evtushenko L.I."/>
            <person name="Kublanov I.V."/>
        </authorList>
    </citation>
    <scope>NUCLEOTIDE SEQUENCE</scope>
    <source>
        <strain evidence="1">DSM 106290</strain>
    </source>
</reference>
<dbReference type="AlphaFoldDB" id="A0A895XJL7"/>
<evidence type="ECO:0000313" key="1">
    <source>
        <dbReference type="EMBL" id="QSB05197.1"/>
    </source>
</evidence>
<sequence>MTEKSTAASGDVGELIDAVHRWYGEERHIAPFLRKLRKRSPKVVPTYLSCLELQGETLDSLTRAEVDVVRQRADHYAVIWEQLRQRWPDIIAVKGPTASAAYPAGVQRYSADLDVVVSDQLTVTDVARYFLDAGWQRESLMLWRSDGCEQMRVIVEKPFVEPMQQPLRVEITTLEWIGASSATKPQTRLDVKSDIVRTQLAIIAERYERAFDFRDALDFLLLDRQLSDAGRAEREAMIADLGVEPLAEELIRLVSQIDKSYADASARRQLAGFGTRLSAKLSFWRKGLRNPRARLALASQFALIENQSSQAWNRVLQAMVRGISGADALDKGLLVWGIPVVLTADKQDVDSPHIRHSPLGAWFLTASSVIEAKTLEEVGVESLG</sequence>
<accession>A0A895XJL7</accession>
<evidence type="ECO:0000313" key="2">
    <source>
        <dbReference type="Proteomes" id="UP000662939"/>
    </source>
</evidence>
<keyword evidence="2" id="KW-1185">Reference proteome</keyword>
<gene>
    <name evidence="1" type="ORF">JQS30_15795</name>
</gene>
<dbReference type="KEGG" id="nav:JQS30_15795"/>
<protein>
    <recommendedName>
        <fullName evidence="3">Nucleotidyltransferase family protein</fullName>
    </recommendedName>
</protein>
<dbReference type="Proteomes" id="UP000662939">
    <property type="component" value="Chromosome"/>
</dbReference>
<evidence type="ECO:0008006" key="3">
    <source>
        <dbReference type="Google" id="ProtNLM"/>
    </source>
</evidence>
<proteinExistence type="predicted"/>
<dbReference type="EMBL" id="CP070496">
    <property type="protein sequence ID" value="QSB05197.1"/>
    <property type="molecule type" value="Genomic_DNA"/>
</dbReference>